<name>A0A0B0PDK9_GOSAR</name>
<dbReference type="AlphaFoldDB" id="A0A0B0PDK9"/>
<dbReference type="EMBL" id="KN423578">
    <property type="protein sequence ID" value="KHG23017.1"/>
    <property type="molecule type" value="Genomic_DNA"/>
</dbReference>
<protein>
    <submittedName>
        <fullName evidence="1">F-box only 18</fullName>
    </submittedName>
</protein>
<sequence>MKESPLARASAAKSVGTLLCITTFEARTSPRAFLAITPDPDLAWFKSNAASKLIFTCAPIGVFHLIGALDLIE</sequence>
<gene>
    <name evidence="1" type="ORF">F383_06424</name>
</gene>
<keyword evidence="2" id="KW-1185">Reference proteome</keyword>
<reference evidence="2" key="1">
    <citation type="submission" date="2014-09" db="EMBL/GenBank/DDBJ databases">
        <authorList>
            <person name="Mudge J."/>
            <person name="Ramaraj T."/>
            <person name="Lindquist I.E."/>
            <person name="Bharti A.K."/>
            <person name="Sundararajan A."/>
            <person name="Cameron C.T."/>
            <person name="Woodward J.E."/>
            <person name="May G.D."/>
            <person name="Brubaker C."/>
            <person name="Broadhvest J."/>
            <person name="Wilkins T.A."/>
        </authorList>
    </citation>
    <scope>NUCLEOTIDE SEQUENCE</scope>
    <source>
        <strain evidence="2">cv. AKA8401</strain>
    </source>
</reference>
<evidence type="ECO:0000313" key="1">
    <source>
        <dbReference type="EMBL" id="KHG23017.1"/>
    </source>
</evidence>
<proteinExistence type="predicted"/>
<evidence type="ECO:0000313" key="2">
    <source>
        <dbReference type="Proteomes" id="UP000032142"/>
    </source>
</evidence>
<accession>A0A0B0PDK9</accession>
<organism evidence="1 2">
    <name type="scientific">Gossypium arboreum</name>
    <name type="common">Tree cotton</name>
    <name type="synonym">Gossypium nanking</name>
    <dbReference type="NCBI Taxonomy" id="29729"/>
    <lineage>
        <taxon>Eukaryota</taxon>
        <taxon>Viridiplantae</taxon>
        <taxon>Streptophyta</taxon>
        <taxon>Embryophyta</taxon>
        <taxon>Tracheophyta</taxon>
        <taxon>Spermatophyta</taxon>
        <taxon>Magnoliopsida</taxon>
        <taxon>eudicotyledons</taxon>
        <taxon>Gunneridae</taxon>
        <taxon>Pentapetalae</taxon>
        <taxon>rosids</taxon>
        <taxon>malvids</taxon>
        <taxon>Malvales</taxon>
        <taxon>Malvaceae</taxon>
        <taxon>Malvoideae</taxon>
        <taxon>Gossypium</taxon>
    </lineage>
</organism>
<dbReference type="Proteomes" id="UP000032142">
    <property type="component" value="Unassembled WGS sequence"/>
</dbReference>